<evidence type="ECO:0000256" key="4">
    <source>
        <dbReference type="ARBA" id="ARBA00023125"/>
    </source>
</evidence>
<accession>A0A212RCW9</accession>
<dbReference type="InterPro" id="IPR029072">
    <property type="entry name" value="YebC-like"/>
</dbReference>
<evidence type="ECO:0000259" key="8">
    <source>
        <dbReference type="Pfam" id="PF20772"/>
    </source>
</evidence>
<dbReference type="InterPro" id="IPR026564">
    <property type="entry name" value="Transcrip_reg_TACO1-like_dom3"/>
</dbReference>
<dbReference type="PANTHER" id="PTHR12532">
    <property type="entry name" value="TRANSLATIONAL ACTIVATOR OF CYTOCHROME C OXIDASE 1"/>
    <property type="match status" value="1"/>
</dbReference>
<keyword evidence="10" id="KW-1185">Reference proteome</keyword>
<dbReference type="FunFam" id="1.10.10.200:FF:000002">
    <property type="entry name" value="Probable transcriptional regulatory protein CLM62_37755"/>
    <property type="match status" value="1"/>
</dbReference>
<sequence length="253" mass="28236">MAGHSKWANIKHRKAAMDAKRGQLFSRLTRELIVAAREGGPDPEINLRLRLAIERARAANMPKENIERAIRRGAGLEKGAEQFEELLYEGYGPHGVAILVRVLTDNRNRTVAELRRIFSRHGGSLAESGAVMWNFEKKGYIAIRPDGQDPERIFEMAIEAGAEDVEISEDLVEIYTAPEDLQAVRQALMAAGLTIDNAEVTMRPKTRVALDDHATMAVMSLVDALEELDDVQQVYSNLEISDELIRKYEAQAA</sequence>
<dbReference type="HAMAP" id="MF_00693">
    <property type="entry name" value="Transcrip_reg_TACO1"/>
    <property type="match status" value="1"/>
</dbReference>
<dbReference type="FunCoup" id="A0A212RCW9">
    <property type="interactions" value="403"/>
</dbReference>
<dbReference type="InterPro" id="IPR048300">
    <property type="entry name" value="TACO1_YebC-like_2nd/3rd_dom"/>
</dbReference>
<dbReference type="InterPro" id="IPR002876">
    <property type="entry name" value="Transcrip_reg_TACO1-like"/>
</dbReference>
<gene>
    <name evidence="9" type="ORF">SAMN02746019_00011390</name>
</gene>
<dbReference type="RefSeq" id="WP_088571803.1">
    <property type="nucleotide sequence ID" value="NZ_FYEK01000044.1"/>
</dbReference>
<dbReference type="PANTHER" id="PTHR12532:SF6">
    <property type="entry name" value="TRANSCRIPTIONAL REGULATORY PROTEIN YEBC-RELATED"/>
    <property type="match status" value="1"/>
</dbReference>
<dbReference type="GO" id="GO:0003677">
    <property type="term" value="F:DNA binding"/>
    <property type="evidence" value="ECO:0007669"/>
    <property type="project" value="UniProtKB-UniRule"/>
</dbReference>
<dbReference type="InParanoid" id="A0A212RCW9"/>
<protein>
    <recommendedName>
        <fullName evidence="6">Probable transcriptional regulatory protein SAMN02746019_00011390</fullName>
    </recommendedName>
</protein>
<organism evidence="9 10">
    <name type="scientific">Thermoflexus hugenholtzii JAD2</name>
    <dbReference type="NCBI Taxonomy" id="877466"/>
    <lineage>
        <taxon>Bacteria</taxon>
        <taxon>Bacillati</taxon>
        <taxon>Chloroflexota</taxon>
        <taxon>Thermoflexia</taxon>
        <taxon>Thermoflexales</taxon>
        <taxon>Thermoflexaceae</taxon>
        <taxon>Thermoflexus</taxon>
    </lineage>
</organism>
<keyword evidence="4 6" id="KW-0238">DNA-binding</keyword>
<evidence type="ECO:0000256" key="1">
    <source>
        <dbReference type="ARBA" id="ARBA00008724"/>
    </source>
</evidence>
<keyword evidence="2 6" id="KW-0963">Cytoplasm</keyword>
<feature type="domain" description="TACO1/YebC-like N-terminal" evidence="8">
    <location>
        <begin position="5"/>
        <end position="75"/>
    </location>
</feature>
<dbReference type="AlphaFoldDB" id="A0A212RCW9"/>
<dbReference type="InterPro" id="IPR017856">
    <property type="entry name" value="Integrase-like_N"/>
</dbReference>
<evidence type="ECO:0000256" key="3">
    <source>
        <dbReference type="ARBA" id="ARBA00023015"/>
    </source>
</evidence>
<dbReference type="Proteomes" id="UP000197025">
    <property type="component" value="Unassembled WGS sequence"/>
</dbReference>
<dbReference type="Gene3D" id="3.30.70.980">
    <property type="match status" value="2"/>
</dbReference>
<name>A0A212RCW9_9CHLR</name>
<comment type="subcellular location">
    <subcellularLocation>
        <location evidence="6">Cytoplasm</location>
    </subcellularLocation>
</comment>
<evidence type="ECO:0000313" key="10">
    <source>
        <dbReference type="Proteomes" id="UP000197025"/>
    </source>
</evidence>
<dbReference type="OrthoDB" id="9781053at2"/>
<dbReference type="Gene3D" id="1.10.10.200">
    <property type="match status" value="1"/>
</dbReference>
<evidence type="ECO:0000259" key="7">
    <source>
        <dbReference type="Pfam" id="PF01709"/>
    </source>
</evidence>
<dbReference type="GO" id="GO:0005829">
    <property type="term" value="C:cytosol"/>
    <property type="evidence" value="ECO:0007669"/>
    <property type="project" value="TreeGrafter"/>
</dbReference>
<evidence type="ECO:0000256" key="2">
    <source>
        <dbReference type="ARBA" id="ARBA00022490"/>
    </source>
</evidence>
<comment type="similarity">
    <text evidence="1 6">Belongs to the TACO1 family.</text>
</comment>
<dbReference type="FunFam" id="3.30.70.980:FF:000002">
    <property type="entry name" value="Probable transcriptional regulatory protein YebC"/>
    <property type="match status" value="1"/>
</dbReference>
<dbReference type="GO" id="GO:0006355">
    <property type="term" value="P:regulation of DNA-templated transcription"/>
    <property type="evidence" value="ECO:0007669"/>
    <property type="project" value="UniProtKB-UniRule"/>
</dbReference>
<dbReference type="InterPro" id="IPR049083">
    <property type="entry name" value="TACO1_YebC_N"/>
</dbReference>
<dbReference type="NCBIfam" id="NF001030">
    <property type="entry name" value="PRK00110.1"/>
    <property type="match status" value="1"/>
</dbReference>
<proteinExistence type="inferred from homology"/>
<dbReference type="Pfam" id="PF20772">
    <property type="entry name" value="TACO1_YebC_N"/>
    <property type="match status" value="1"/>
</dbReference>
<feature type="domain" description="TACO1/YebC-like second and third" evidence="7">
    <location>
        <begin position="83"/>
        <end position="238"/>
    </location>
</feature>
<reference evidence="10" key="1">
    <citation type="submission" date="2017-06" db="EMBL/GenBank/DDBJ databases">
        <authorList>
            <person name="Varghese N."/>
            <person name="Submissions S."/>
        </authorList>
    </citation>
    <scope>NUCLEOTIDE SEQUENCE [LARGE SCALE GENOMIC DNA]</scope>
    <source>
        <strain evidence="10">JAD2</strain>
    </source>
</reference>
<dbReference type="NCBIfam" id="TIGR01033">
    <property type="entry name" value="YebC/PmpR family DNA-binding transcriptional regulator"/>
    <property type="match status" value="1"/>
</dbReference>
<dbReference type="NCBIfam" id="NF009044">
    <property type="entry name" value="PRK12378.1"/>
    <property type="match status" value="1"/>
</dbReference>
<keyword evidence="5 6" id="KW-0804">Transcription</keyword>
<evidence type="ECO:0000313" key="9">
    <source>
        <dbReference type="EMBL" id="SNB70069.1"/>
    </source>
</evidence>
<keyword evidence="3 6" id="KW-0805">Transcription regulation</keyword>
<dbReference type="SUPFAM" id="SSF75625">
    <property type="entry name" value="YebC-like"/>
    <property type="match status" value="1"/>
</dbReference>
<dbReference type="EMBL" id="FYEK01000044">
    <property type="protein sequence ID" value="SNB70069.1"/>
    <property type="molecule type" value="Genomic_DNA"/>
</dbReference>
<dbReference type="Pfam" id="PF01709">
    <property type="entry name" value="Transcrip_reg"/>
    <property type="match status" value="1"/>
</dbReference>
<evidence type="ECO:0000256" key="6">
    <source>
        <dbReference type="HAMAP-Rule" id="MF_00693"/>
    </source>
</evidence>
<evidence type="ECO:0000256" key="5">
    <source>
        <dbReference type="ARBA" id="ARBA00023163"/>
    </source>
</evidence>